<sequence>MNINYPTVDPSALSMYSVKYRGGSLGGDCVRRSNPQGDVIVANHGANMYDILESYADSGPWLETRQEDVCSTNS</sequence>
<organism evidence="1">
    <name type="scientific">Magallana gigas</name>
    <name type="common">Pacific oyster</name>
    <name type="synonym">Crassostrea gigas</name>
    <dbReference type="NCBI Taxonomy" id="29159"/>
    <lineage>
        <taxon>Eukaryota</taxon>
        <taxon>Metazoa</taxon>
        <taxon>Spiralia</taxon>
        <taxon>Lophotrochozoa</taxon>
        <taxon>Mollusca</taxon>
        <taxon>Bivalvia</taxon>
        <taxon>Autobranchia</taxon>
        <taxon>Pteriomorphia</taxon>
        <taxon>Ostreida</taxon>
        <taxon>Ostreoidea</taxon>
        <taxon>Ostreidae</taxon>
        <taxon>Magallana</taxon>
    </lineage>
</organism>
<gene>
    <name evidence="1" type="ORF">CGI_10028557</name>
</gene>
<reference evidence="1" key="1">
    <citation type="journal article" date="2012" name="Nature">
        <title>The oyster genome reveals stress adaptation and complexity of shell formation.</title>
        <authorList>
            <person name="Zhang G."/>
            <person name="Fang X."/>
            <person name="Guo X."/>
            <person name="Li L."/>
            <person name="Luo R."/>
            <person name="Xu F."/>
            <person name="Yang P."/>
            <person name="Zhang L."/>
            <person name="Wang X."/>
            <person name="Qi H."/>
            <person name="Xiong Z."/>
            <person name="Que H."/>
            <person name="Xie Y."/>
            <person name="Holland P.W."/>
            <person name="Paps J."/>
            <person name="Zhu Y."/>
            <person name="Wu F."/>
            <person name="Chen Y."/>
            <person name="Wang J."/>
            <person name="Peng C."/>
            <person name="Meng J."/>
            <person name="Yang L."/>
            <person name="Liu J."/>
            <person name="Wen B."/>
            <person name="Zhang N."/>
            <person name="Huang Z."/>
            <person name="Zhu Q."/>
            <person name="Feng Y."/>
            <person name="Mount A."/>
            <person name="Hedgecock D."/>
            <person name="Xu Z."/>
            <person name="Liu Y."/>
            <person name="Domazet-Loso T."/>
            <person name="Du Y."/>
            <person name="Sun X."/>
            <person name="Zhang S."/>
            <person name="Liu B."/>
            <person name="Cheng P."/>
            <person name="Jiang X."/>
            <person name="Li J."/>
            <person name="Fan D."/>
            <person name="Wang W."/>
            <person name="Fu W."/>
            <person name="Wang T."/>
            <person name="Wang B."/>
            <person name="Zhang J."/>
            <person name="Peng Z."/>
            <person name="Li Y."/>
            <person name="Li N."/>
            <person name="Wang J."/>
            <person name="Chen M."/>
            <person name="He Y."/>
            <person name="Tan F."/>
            <person name="Song X."/>
            <person name="Zheng Q."/>
            <person name="Huang R."/>
            <person name="Yang H."/>
            <person name="Du X."/>
            <person name="Chen L."/>
            <person name="Yang M."/>
            <person name="Gaffney P.M."/>
            <person name="Wang S."/>
            <person name="Luo L."/>
            <person name="She Z."/>
            <person name="Ming Y."/>
            <person name="Huang W."/>
            <person name="Zhang S."/>
            <person name="Huang B."/>
            <person name="Zhang Y."/>
            <person name="Qu T."/>
            <person name="Ni P."/>
            <person name="Miao G."/>
            <person name="Wang J."/>
            <person name="Wang Q."/>
            <person name="Steinberg C.E."/>
            <person name="Wang H."/>
            <person name="Li N."/>
            <person name="Qian L."/>
            <person name="Zhang G."/>
            <person name="Li Y."/>
            <person name="Yang H."/>
            <person name="Liu X."/>
            <person name="Wang J."/>
            <person name="Yin Y."/>
            <person name="Wang J."/>
        </authorList>
    </citation>
    <scope>NUCLEOTIDE SEQUENCE [LARGE SCALE GENOMIC DNA]</scope>
    <source>
        <strain evidence="1">05x7-T-G4-1.051#20</strain>
    </source>
</reference>
<proteinExistence type="predicted"/>
<evidence type="ECO:0000313" key="1">
    <source>
        <dbReference type="EMBL" id="EKC30877.1"/>
    </source>
</evidence>
<dbReference type="InParanoid" id="K1Q351"/>
<name>K1Q351_MAGGI</name>
<dbReference type="AlphaFoldDB" id="K1Q351"/>
<dbReference type="EMBL" id="JH817484">
    <property type="protein sequence ID" value="EKC30877.1"/>
    <property type="molecule type" value="Genomic_DNA"/>
</dbReference>
<protein>
    <submittedName>
        <fullName evidence="1">Uncharacterized protein</fullName>
    </submittedName>
</protein>
<dbReference type="HOGENOM" id="CLU_2690216_0_0_1"/>
<accession>K1Q351</accession>